<protein>
    <submittedName>
        <fullName evidence="1">Uncharacterized protein</fullName>
    </submittedName>
</protein>
<dbReference type="AlphaFoldDB" id="A0A816YJS1"/>
<comment type="caution">
    <text evidence="1">The sequence shown here is derived from an EMBL/GenBank/DDBJ whole genome shotgun (WGS) entry which is preliminary data.</text>
</comment>
<name>A0A816YJS1_9BILA</name>
<dbReference type="EMBL" id="CAJOBG010000131">
    <property type="protein sequence ID" value="CAF3763377.1"/>
    <property type="molecule type" value="Genomic_DNA"/>
</dbReference>
<evidence type="ECO:0000313" key="2">
    <source>
        <dbReference type="EMBL" id="CAF3763377.1"/>
    </source>
</evidence>
<dbReference type="Proteomes" id="UP000663856">
    <property type="component" value="Unassembled WGS sequence"/>
</dbReference>
<accession>A0A816YJS1</accession>
<evidence type="ECO:0000313" key="3">
    <source>
        <dbReference type="Proteomes" id="UP000663856"/>
    </source>
</evidence>
<dbReference type="EMBL" id="CAJNRF010015034">
    <property type="protein sequence ID" value="CAF2164457.1"/>
    <property type="molecule type" value="Genomic_DNA"/>
</dbReference>
<proteinExistence type="predicted"/>
<organism evidence="1 3">
    <name type="scientific">Rotaria magnacalcarata</name>
    <dbReference type="NCBI Taxonomy" id="392030"/>
    <lineage>
        <taxon>Eukaryota</taxon>
        <taxon>Metazoa</taxon>
        <taxon>Spiralia</taxon>
        <taxon>Gnathifera</taxon>
        <taxon>Rotifera</taxon>
        <taxon>Eurotatoria</taxon>
        <taxon>Bdelloidea</taxon>
        <taxon>Philodinida</taxon>
        <taxon>Philodinidae</taxon>
        <taxon>Rotaria</taxon>
    </lineage>
</organism>
<evidence type="ECO:0000313" key="1">
    <source>
        <dbReference type="EMBL" id="CAF2164457.1"/>
    </source>
</evidence>
<gene>
    <name evidence="2" type="ORF">OVN521_LOCUS1817</name>
    <name evidence="1" type="ORF">WKI299_LOCUS32541</name>
</gene>
<sequence length="101" mass="12030">MDFPNNEIISYVYDFSEAKESQRHIYLYPILMTCYGRITNSFPGELFNYVRAVALNDEHHFAHEFFNRIQKSFPFMEKLSLINHKSVDAIIKSYLLLNILF</sequence>
<dbReference type="Proteomes" id="UP000663866">
    <property type="component" value="Unassembled WGS sequence"/>
</dbReference>
<reference evidence="1" key="1">
    <citation type="submission" date="2021-02" db="EMBL/GenBank/DDBJ databases">
        <authorList>
            <person name="Nowell W R."/>
        </authorList>
    </citation>
    <scope>NUCLEOTIDE SEQUENCE</scope>
</reference>
<keyword evidence="4" id="KW-1185">Reference proteome</keyword>
<evidence type="ECO:0000313" key="4">
    <source>
        <dbReference type="Proteomes" id="UP000663866"/>
    </source>
</evidence>